<name>A0A915IQD3_ROMCU</name>
<accession>A0A915IQD3</accession>
<dbReference type="WBParaSite" id="nRc.2.0.1.t16080-RA">
    <property type="protein sequence ID" value="nRc.2.0.1.t16080-RA"/>
    <property type="gene ID" value="nRc.2.0.1.g16080"/>
</dbReference>
<proteinExistence type="predicted"/>
<dbReference type="AlphaFoldDB" id="A0A915IQD3"/>
<sequence length="122" mass="14173">YKQRGHIKCLHINDPLYESFKNSDHPFYCNFYIPLVKQFLKIEKRLDSFEHTNLESNNNSSTNSSRDIAMLIKDALEIESKKNNAVLFGLPKLTAWMILMLLQQFIGNHDENSTSILNNNVV</sequence>
<reference evidence="2" key="1">
    <citation type="submission" date="2022-11" db="UniProtKB">
        <authorList>
            <consortium name="WormBaseParasite"/>
        </authorList>
    </citation>
    <scope>IDENTIFICATION</scope>
</reference>
<protein>
    <submittedName>
        <fullName evidence="2">Uncharacterized protein</fullName>
    </submittedName>
</protein>
<keyword evidence="1" id="KW-1185">Reference proteome</keyword>
<evidence type="ECO:0000313" key="2">
    <source>
        <dbReference type="WBParaSite" id="nRc.2.0.1.t16080-RA"/>
    </source>
</evidence>
<organism evidence="1 2">
    <name type="scientific">Romanomermis culicivorax</name>
    <name type="common">Nematode worm</name>
    <dbReference type="NCBI Taxonomy" id="13658"/>
    <lineage>
        <taxon>Eukaryota</taxon>
        <taxon>Metazoa</taxon>
        <taxon>Ecdysozoa</taxon>
        <taxon>Nematoda</taxon>
        <taxon>Enoplea</taxon>
        <taxon>Dorylaimia</taxon>
        <taxon>Mermithida</taxon>
        <taxon>Mermithoidea</taxon>
        <taxon>Mermithidae</taxon>
        <taxon>Romanomermis</taxon>
    </lineage>
</organism>
<dbReference type="Proteomes" id="UP000887565">
    <property type="component" value="Unplaced"/>
</dbReference>
<evidence type="ECO:0000313" key="1">
    <source>
        <dbReference type="Proteomes" id="UP000887565"/>
    </source>
</evidence>